<keyword evidence="8 9" id="KW-0472">Membrane</keyword>
<dbReference type="PANTHER" id="PTHR33695:SF1">
    <property type="entry name" value="LIPOPROTEIN SIGNAL PEPTIDASE"/>
    <property type="match status" value="1"/>
</dbReference>
<name>A0ABW0N1Y8_9ACTN</name>
<comment type="pathway">
    <text evidence="9">Protein modification; lipoprotein biosynthesis (signal peptide cleavage).</text>
</comment>
<dbReference type="PRINTS" id="PR00781">
    <property type="entry name" value="LIPOSIGPTASE"/>
</dbReference>
<dbReference type="Pfam" id="PF01252">
    <property type="entry name" value="Peptidase_A8"/>
    <property type="match status" value="1"/>
</dbReference>
<gene>
    <name evidence="9 13" type="primary">lspA</name>
    <name evidence="13" type="ORF">ACFPKY_16025</name>
</gene>
<protein>
    <recommendedName>
        <fullName evidence="9">Lipoprotein signal peptidase</fullName>
        <ecNumber evidence="9">3.4.23.36</ecNumber>
    </recommendedName>
    <alternativeName>
        <fullName evidence="9">Prolipoprotein signal peptidase</fullName>
    </alternativeName>
    <alternativeName>
        <fullName evidence="9">Signal peptidase II</fullName>
        <shortName evidence="9">SPase II</shortName>
    </alternativeName>
</protein>
<dbReference type="NCBIfam" id="NF011351">
    <property type="entry name" value="PRK14769.1"/>
    <property type="match status" value="1"/>
</dbReference>
<accession>A0ABW0N1Y8</accession>
<feature type="transmembrane region" description="Helical" evidence="9">
    <location>
        <begin position="69"/>
        <end position="90"/>
    </location>
</feature>
<dbReference type="EC" id="3.4.23.36" evidence="9"/>
<evidence type="ECO:0000256" key="10">
    <source>
        <dbReference type="RuleBase" id="RU000594"/>
    </source>
</evidence>
<keyword evidence="4 9" id="KW-0812">Transmembrane</keyword>
<evidence type="ECO:0000256" key="9">
    <source>
        <dbReference type="HAMAP-Rule" id="MF_00161"/>
    </source>
</evidence>
<comment type="similarity">
    <text evidence="1 9 11">Belongs to the peptidase A8 family.</text>
</comment>
<dbReference type="RefSeq" id="WP_345170601.1">
    <property type="nucleotide sequence ID" value="NZ_BAABFQ010000001.1"/>
</dbReference>
<comment type="caution">
    <text evidence="13">The sequence shown here is derived from an EMBL/GenBank/DDBJ whole genome shotgun (WGS) entry which is preliminary data.</text>
</comment>
<comment type="catalytic activity">
    <reaction evidence="9 10">
        <text>Release of signal peptides from bacterial membrane prolipoproteins. Hydrolyzes -Xaa-Yaa-Zaa-|-(S,diacylglyceryl)Cys-, in which Xaa is hydrophobic (preferably Leu), and Yaa (Ala or Ser) and Zaa (Gly or Ala) have small, neutral side chains.</text>
        <dbReference type="EC" id="3.4.23.36"/>
    </reaction>
</comment>
<dbReference type="PROSITE" id="PS00855">
    <property type="entry name" value="SPASE_II"/>
    <property type="match status" value="1"/>
</dbReference>
<evidence type="ECO:0000256" key="11">
    <source>
        <dbReference type="RuleBase" id="RU004181"/>
    </source>
</evidence>
<evidence type="ECO:0000256" key="5">
    <source>
        <dbReference type="ARBA" id="ARBA00022750"/>
    </source>
</evidence>
<evidence type="ECO:0000313" key="14">
    <source>
        <dbReference type="Proteomes" id="UP001595956"/>
    </source>
</evidence>
<evidence type="ECO:0000313" key="13">
    <source>
        <dbReference type="EMBL" id="MFC5494624.1"/>
    </source>
</evidence>
<keyword evidence="2 9" id="KW-1003">Cell membrane</keyword>
<evidence type="ECO:0000256" key="1">
    <source>
        <dbReference type="ARBA" id="ARBA00006139"/>
    </source>
</evidence>
<dbReference type="Proteomes" id="UP001595956">
    <property type="component" value="Unassembled WGS sequence"/>
</dbReference>
<keyword evidence="6 9" id="KW-0378">Hydrolase</keyword>
<dbReference type="GO" id="GO:0004190">
    <property type="term" value="F:aspartic-type endopeptidase activity"/>
    <property type="evidence" value="ECO:0007669"/>
    <property type="project" value="UniProtKB-EC"/>
</dbReference>
<reference evidence="14" key="1">
    <citation type="journal article" date="2019" name="Int. J. Syst. Evol. Microbiol.">
        <title>The Global Catalogue of Microorganisms (GCM) 10K type strain sequencing project: providing services to taxonomists for standard genome sequencing and annotation.</title>
        <authorList>
            <consortium name="The Broad Institute Genomics Platform"/>
            <consortium name="The Broad Institute Genome Sequencing Center for Infectious Disease"/>
            <person name="Wu L."/>
            <person name="Ma J."/>
        </authorList>
    </citation>
    <scope>NUCLEOTIDE SEQUENCE [LARGE SCALE GENOMIC DNA]</scope>
    <source>
        <strain evidence="14">KACC 13778</strain>
    </source>
</reference>
<feature type="transmembrane region" description="Helical" evidence="9">
    <location>
        <begin position="102"/>
        <end position="119"/>
    </location>
</feature>
<evidence type="ECO:0000256" key="2">
    <source>
        <dbReference type="ARBA" id="ARBA00022475"/>
    </source>
</evidence>
<organism evidence="13 14">
    <name type="scientific">Nocardioides caricicola</name>
    <dbReference type="NCBI Taxonomy" id="634770"/>
    <lineage>
        <taxon>Bacteria</taxon>
        <taxon>Bacillati</taxon>
        <taxon>Actinomycetota</taxon>
        <taxon>Actinomycetes</taxon>
        <taxon>Propionibacteriales</taxon>
        <taxon>Nocardioidaceae</taxon>
        <taxon>Nocardioides</taxon>
    </lineage>
</organism>
<feature type="active site" evidence="9">
    <location>
        <position position="126"/>
    </location>
</feature>
<comment type="function">
    <text evidence="9 10">This protein specifically catalyzes the removal of signal peptides from prolipoproteins.</text>
</comment>
<dbReference type="PANTHER" id="PTHR33695">
    <property type="entry name" value="LIPOPROTEIN SIGNAL PEPTIDASE"/>
    <property type="match status" value="1"/>
</dbReference>
<keyword evidence="7 9" id="KW-1133">Transmembrane helix</keyword>
<evidence type="ECO:0000256" key="7">
    <source>
        <dbReference type="ARBA" id="ARBA00022989"/>
    </source>
</evidence>
<evidence type="ECO:0000256" key="4">
    <source>
        <dbReference type="ARBA" id="ARBA00022692"/>
    </source>
</evidence>
<proteinExistence type="inferred from homology"/>
<dbReference type="InterPro" id="IPR001872">
    <property type="entry name" value="Peptidase_A8"/>
</dbReference>
<feature type="active site" evidence="9">
    <location>
        <position position="140"/>
    </location>
</feature>
<keyword evidence="5 9" id="KW-0064">Aspartyl protease</keyword>
<comment type="caution">
    <text evidence="9">Lacks conserved residue(s) required for the propagation of feature annotation.</text>
</comment>
<dbReference type="EMBL" id="JBHSMD010000005">
    <property type="protein sequence ID" value="MFC5494624.1"/>
    <property type="molecule type" value="Genomic_DNA"/>
</dbReference>
<feature type="region of interest" description="Disordered" evidence="12">
    <location>
        <begin position="162"/>
        <end position="184"/>
    </location>
</feature>
<dbReference type="HAMAP" id="MF_00161">
    <property type="entry name" value="LspA"/>
    <property type="match status" value="1"/>
</dbReference>
<sequence>MSSGQAAAGTRARTGRVAVLLTAAVVAAIDLAAKAASEARLADSTVDLGLLQLQLAHNSGMAFSMGDNLPVAVVVAITAAIAVALAVYVWRRAPRAGWVERIAGGAVIGGALANVVDRANDGVVTDYLHTGWWPTFNLADTFLVTGFIVIALLHTRPERTADTASVQANDHTSNPPVTGHPPQS</sequence>
<evidence type="ECO:0000256" key="3">
    <source>
        <dbReference type="ARBA" id="ARBA00022670"/>
    </source>
</evidence>
<keyword evidence="14" id="KW-1185">Reference proteome</keyword>
<feature type="transmembrane region" description="Helical" evidence="9">
    <location>
        <begin position="131"/>
        <end position="153"/>
    </location>
</feature>
<evidence type="ECO:0000256" key="6">
    <source>
        <dbReference type="ARBA" id="ARBA00022801"/>
    </source>
</evidence>
<evidence type="ECO:0000256" key="12">
    <source>
        <dbReference type="SAM" id="MobiDB-lite"/>
    </source>
</evidence>
<comment type="subcellular location">
    <subcellularLocation>
        <location evidence="9">Cell membrane</location>
        <topology evidence="9">Multi-pass membrane protein</topology>
    </subcellularLocation>
</comment>
<keyword evidence="3 9" id="KW-0645">Protease</keyword>
<evidence type="ECO:0000256" key="8">
    <source>
        <dbReference type="ARBA" id="ARBA00023136"/>
    </source>
</evidence>
<dbReference type="NCBIfam" id="TIGR00077">
    <property type="entry name" value="lspA"/>
    <property type="match status" value="1"/>
</dbReference>